<dbReference type="PANTHER" id="PTHR45080">
    <property type="entry name" value="CONTACTIN 5"/>
    <property type="match status" value="1"/>
</dbReference>
<keyword evidence="6" id="KW-1185">Reference proteome</keyword>
<protein>
    <submittedName>
        <fullName evidence="5">Immunoglobulin I-set domain protein</fullName>
    </submittedName>
</protein>
<evidence type="ECO:0000313" key="5">
    <source>
        <dbReference type="EMBL" id="KJH48746.1"/>
    </source>
</evidence>
<dbReference type="SUPFAM" id="SSF48726">
    <property type="entry name" value="Immunoglobulin"/>
    <property type="match status" value="2"/>
</dbReference>
<dbReference type="InterPro" id="IPR013783">
    <property type="entry name" value="Ig-like_fold"/>
</dbReference>
<dbReference type="InterPro" id="IPR036179">
    <property type="entry name" value="Ig-like_dom_sf"/>
</dbReference>
<evidence type="ECO:0000313" key="6">
    <source>
        <dbReference type="Proteomes" id="UP000053766"/>
    </source>
</evidence>
<dbReference type="Proteomes" id="UP000053766">
    <property type="component" value="Unassembled WGS sequence"/>
</dbReference>
<dbReference type="PANTHER" id="PTHR45080:SF34">
    <property type="entry name" value="MYOSIN LIGHT CHAIN KINASE, SMOOTH MUSCLE-LIKE"/>
    <property type="match status" value="1"/>
</dbReference>
<keyword evidence="1" id="KW-0677">Repeat</keyword>
<dbReference type="GO" id="GO:0050808">
    <property type="term" value="P:synapse organization"/>
    <property type="evidence" value="ECO:0007669"/>
    <property type="project" value="TreeGrafter"/>
</dbReference>
<dbReference type="CDD" id="cd00096">
    <property type="entry name" value="Ig"/>
    <property type="match status" value="2"/>
</dbReference>
<dbReference type="GO" id="GO:0005886">
    <property type="term" value="C:plasma membrane"/>
    <property type="evidence" value="ECO:0007669"/>
    <property type="project" value="TreeGrafter"/>
</dbReference>
<dbReference type="EMBL" id="KN716257">
    <property type="protein sequence ID" value="KJH48746.1"/>
    <property type="molecule type" value="Genomic_DNA"/>
</dbReference>
<dbReference type="SMART" id="SM00408">
    <property type="entry name" value="IGc2"/>
    <property type="match status" value="2"/>
</dbReference>
<proteinExistence type="predicted"/>
<evidence type="ECO:0000259" key="4">
    <source>
        <dbReference type="PROSITE" id="PS50835"/>
    </source>
</evidence>
<keyword evidence="2" id="KW-1015">Disulfide bond</keyword>
<dbReference type="GO" id="GO:0008046">
    <property type="term" value="F:axon guidance receptor activity"/>
    <property type="evidence" value="ECO:0007669"/>
    <property type="project" value="TreeGrafter"/>
</dbReference>
<dbReference type="SMART" id="SM00409">
    <property type="entry name" value="IG"/>
    <property type="match status" value="2"/>
</dbReference>
<dbReference type="AlphaFoldDB" id="A0A0D8Y2F2"/>
<dbReference type="InterPro" id="IPR013098">
    <property type="entry name" value="Ig_I-set"/>
</dbReference>
<dbReference type="PROSITE" id="PS50835">
    <property type="entry name" value="IG_LIKE"/>
    <property type="match status" value="1"/>
</dbReference>
<sequence>MVCLTTKEQSSLSLAKVACCFDCDHVLKECERIRRKERRTAKEKDLGLRGFIVTAGLLREEHRDPALLCCLRLLATPLSLAPDMCKRVGKPANQSFYGFERFVQNGHAIKDPDVYLDDKHHFHIKGAKVSDAGRYTCIAVNKVGRTEKDIVVFILKPPLMENRFTSLEVQLNHPLTLQCPIKVDPTVEFSWTKNGVPITTSDKIQRLKSSLRRDRLYFLNVESSDGARYTCIAKNEAGEDQSKVEFRNLILNSLSMCDRLLNLRDRHIVASVTPTSSCSVVQLGKEEIPCWRLRMPFPLRVHYMKFSAPIGCLFISAFTH</sequence>
<dbReference type="Pfam" id="PF07679">
    <property type="entry name" value="I-set"/>
    <property type="match status" value="2"/>
</dbReference>
<dbReference type="InterPro" id="IPR003599">
    <property type="entry name" value="Ig_sub"/>
</dbReference>
<accession>A0A0D8Y2F2</accession>
<feature type="domain" description="Ig-like" evidence="4">
    <location>
        <begin position="157"/>
        <end position="245"/>
    </location>
</feature>
<dbReference type="STRING" id="29172.A0A0D8Y2F2"/>
<evidence type="ECO:0000256" key="1">
    <source>
        <dbReference type="ARBA" id="ARBA00022737"/>
    </source>
</evidence>
<dbReference type="OrthoDB" id="5985519at2759"/>
<evidence type="ECO:0000256" key="2">
    <source>
        <dbReference type="ARBA" id="ARBA00023157"/>
    </source>
</evidence>
<keyword evidence="3" id="KW-0393">Immunoglobulin domain</keyword>
<dbReference type="InterPro" id="IPR050958">
    <property type="entry name" value="Cell_Adh-Cytoskel_Orgn"/>
</dbReference>
<dbReference type="Gene3D" id="2.60.40.10">
    <property type="entry name" value="Immunoglobulins"/>
    <property type="match status" value="2"/>
</dbReference>
<dbReference type="FunFam" id="2.60.40.10:FF:000032">
    <property type="entry name" value="palladin isoform X1"/>
    <property type="match status" value="1"/>
</dbReference>
<reference evidence="5 6" key="1">
    <citation type="submission" date="2013-11" db="EMBL/GenBank/DDBJ databases">
        <title>Draft genome of the bovine lungworm Dictyocaulus viviparus.</title>
        <authorList>
            <person name="Mitreva M."/>
        </authorList>
    </citation>
    <scope>NUCLEOTIDE SEQUENCE [LARGE SCALE GENOMIC DNA]</scope>
    <source>
        <strain evidence="5 6">HannoverDv2000</strain>
    </source>
</reference>
<reference evidence="6" key="2">
    <citation type="journal article" date="2016" name="Sci. Rep.">
        <title>Dictyocaulus viviparus genome, variome and transcriptome elucidate lungworm biology and support future intervention.</title>
        <authorList>
            <person name="McNulty S.N."/>
            <person name="Strube C."/>
            <person name="Rosa B.A."/>
            <person name="Martin J.C."/>
            <person name="Tyagi R."/>
            <person name="Choi Y.J."/>
            <person name="Wang Q."/>
            <person name="Hallsworth Pepin K."/>
            <person name="Zhang X."/>
            <person name="Ozersky P."/>
            <person name="Wilson R.K."/>
            <person name="Sternberg P.W."/>
            <person name="Gasser R.B."/>
            <person name="Mitreva M."/>
        </authorList>
    </citation>
    <scope>NUCLEOTIDE SEQUENCE [LARGE SCALE GENOMIC DNA]</scope>
    <source>
        <strain evidence="6">HannoverDv2000</strain>
    </source>
</reference>
<organism evidence="5 6">
    <name type="scientific">Dictyocaulus viviparus</name>
    <name type="common">Bovine lungworm</name>
    <dbReference type="NCBI Taxonomy" id="29172"/>
    <lineage>
        <taxon>Eukaryota</taxon>
        <taxon>Metazoa</taxon>
        <taxon>Ecdysozoa</taxon>
        <taxon>Nematoda</taxon>
        <taxon>Chromadorea</taxon>
        <taxon>Rhabditida</taxon>
        <taxon>Rhabditina</taxon>
        <taxon>Rhabditomorpha</taxon>
        <taxon>Strongyloidea</taxon>
        <taxon>Metastrongylidae</taxon>
        <taxon>Dictyocaulus</taxon>
    </lineage>
</organism>
<dbReference type="GO" id="GO:0043025">
    <property type="term" value="C:neuronal cell body"/>
    <property type="evidence" value="ECO:0007669"/>
    <property type="project" value="TreeGrafter"/>
</dbReference>
<dbReference type="InterPro" id="IPR007110">
    <property type="entry name" value="Ig-like_dom"/>
</dbReference>
<name>A0A0D8Y2F2_DICVI</name>
<dbReference type="GO" id="GO:0007156">
    <property type="term" value="P:homophilic cell adhesion via plasma membrane adhesion molecules"/>
    <property type="evidence" value="ECO:0007669"/>
    <property type="project" value="TreeGrafter"/>
</dbReference>
<gene>
    <name evidence="5" type="ORF">DICVIV_05140</name>
</gene>
<dbReference type="GO" id="GO:0030424">
    <property type="term" value="C:axon"/>
    <property type="evidence" value="ECO:0007669"/>
    <property type="project" value="TreeGrafter"/>
</dbReference>
<dbReference type="InterPro" id="IPR003598">
    <property type="entry name" value="Ig_sub2"/>
</dbReference>
<evidence type="ECO:0000256" key="3">
    <source>
        <dbReference type="ARBA" id="ARBA00023319"/>
    </source>
</evidence>